<name>A0ABN8S7J9_9CNID</name>
<accession>A0ABN8S7J9</accession>
<evidence type="ECO:0000313" key="3">
    <source>
        <dbReference type="Proteomes" id="UP001159405"/>
    </source>
</evidence>
<dbReference type="Proteomes" id="UP001159405">
    <property type="component" value="Unassembled WGS sequence"/>
</dbReference>
<dbReference type="EMBL" id="CALNXK010000498">
    <property type="protein sequence ID" value="CAH3186711.1"/>
    <property type="molecule type" value="Genomic_DNA"/>
</dbReference>
<feature type="compositionally biased region" description="Basic and acidic residues" evidence="1">
    <location>
        <begin position="16"/>
        <end position="28"/>
    </location>
</feature>
<gene>
    <name evidence="2" type="ORF">PLOB_00035284</name>
</gene>
<proteinExistence type="predicted"/>
<protein>
    <submittedName>
        <fullName evidence="2">Uncharacterized protein</fullName>
    </submittedName>
</protein>
<feature type="compositionally biased region" description="Acidic residues" evidence="1">
    <location>
        <begin position="39"/>
        <end position="49"/>
    </location>
</feature>
<sequence>MICDLKEHQELTITSKDCDDSGSSDEHPIYIGSNASETENLESDGEEERFDVSKSPQKLNGRNYKLYNGNSECKVVTIESLDNPYVVPLIMNCQEDNPAMISKAVPIGYQDNGTFVLDIDALQHRKDLYSDENGSWAMTGCKAKFYTIIRDEEGKVTELEKVNTQTSSDVVVKRRTYTCSSYTSYHKTIVSIEFGKDIEKWFPLVTKSMVIAPPRICHIFDRKRAPSENQEFGPKRALYFARKEAGGICEVDSISSIPRNLKQVEYLTRKPSVKKDPLASVLELQKTTFPGFIREV</sequence>
<evidence type="ECO:0000313" key="2">
    <source>
        <dbReference type="EMBL" id="CAH3186711.1"/>
    </source>
</evidence>
<keyword evidence="3" id="KW-1185">Reference proteome</keyword>
<feature type="region of interest" description="Disordered" evidence="1">
    <location>
        <begin position="16"/>
        <end position="54"/>
    </location>
</feature>
<reference evidence="2 3" key="1">
    <citation type="submission" date="2022-05" db="EMBL/GenBank/DDBJ databases">
        <authorList>
            <consortium name="Genoscope - CEA"/>
            <person name="William W."/>
        </authorList>
    </citation>
    <scope>NUCLEOTIDE SEQUENCE [LARGE SCALE GENOMIC DNA]</scope>
</reference>
<comment type="caution">
    <text evidence="2">The sequence shown here is derived from an EMBL/GenBank/DDBJ whole genome shotgun (WGS) entry which is preliminary data.</text>
</comment>
<feature type="non-terminal residue" evidence="2">
    <location>
        <position position="296"/>
    </location>
</feature>
<evidence type="ECO:0000256" key="1">
    <source>
        <dbReference type="SAM" id="MobiDB-lite"/>
    </source>
</evidence>
<organism evidence="2 3">
    <name type="scientific">Porites lobata</name>
    <dbReference type="NCBI Taxonomy" id="104759"/>
    <lineage>
        <taxon>Eukaryota</taxon>
        <taxon>Metazoa</taxon>
        <taxon>Cnidaria</taxon>
        <taxon>Anthozoa</taxon>
        <taxon>Hexacorallia</taxon>
        <taxon>Scleractinia</taxon>
        <taxon>Fungiina</taxon>
        <taxon>Poritidae</taxon>
        <taxon>Porites</taxon>
    </lineage>
</organism>